<dbReference type="Gene3D" id="1.25.10.10">
    <property type="entry name" value="Leucine-rich Repeat Variant"/>
    <property type="match status" value="1"/>
</dbReference>
<evidence type="ECO:0000256" key="2">
    <source>
        <dbReference type="ARBA" id="ARBA00022490"/>
    </source>
</evidence>
<dbReference type="SUPFAM" id="SSF50978">
    <property type="entry name" value="WD40 repeat-like"/>
    <property type="match status" value="1"/>
</dbReference>
<comment type="subcellular location">
    <subcellularLocation>
        <location evidence="1">Cytoplasm</location>
    </subcellularLocation>
</comment>
<gene>
    <name evidence="8" type="primary">lub1</name>
    <name evidence="8" type="ORF">H4R20_001055</name>
</gene>
<name>A0A9W8LWC4_9FUNG</name>
<dbReference type="AlphaFoldDB" id="A0A9W8LWC4"/>
<evidence type="ECO:0000313" key="8">
    <source>
        <dbReference type="EMBL" id="KAJ2807985.1"/>
    </source>
</evidence>
<feature type="domain" description="PFU" evidence="6">
    <location>
        <begin position="353"/>
        <end position="448"/>
    </location>
</feature>
<dbReference type="Proteomes" id="UP001140094">
    <property type="component" value="Unassembled WGS sequence"/>
</dbReference>
<dbReference type="GO" id="GO:0043161">
    <property type="term" value="P:proteasome-mediated ubiquitin-dependent protein catabolic process"/>
    <property type="evidence" value="ECO:0007669"/>
    <property type="project" value="TreeGrafter"/>
</dbReference>
<feature type="repeat" description="WD" evidence="5">
    <location>
        <begin position="141"/>
        <end position="172"/>
    </location>
</feature>
<evidence type="ECO:0000256" key="1">
    <source>
        <dbReference type="ARBA" id="ARBA00004496"/>
    </source>
</evidence>
<dbReference type="GO" id="GO:0010992">
    <property type="term" value="P:ubiquitin recycling"/>
    <property type="evidence" value="ECO:0007669"/>
    <property type="project" value="TreeGrafter"/>
</dbReference>
<dbReference type="InterPro" id="IPR011989">
    <property type="entry name" value="ARM-like"/>
</dbReference>
<organism evidence="8 9">
    <name type="scientific">Coemansia guatemalensis</name>
    <dbReference type="NCBI Taxonomy" id="2761395"/>
    <lineage>
        <taxon>Eukaryota</taxon>
        <taxon>Fungi</taxon>
        <taxon>Fungi incertae sedis</taxon>
        <taxon>Zoopagomycota</taxon>
        <taxon>Kickxellomycotina</taxon>
        <taxon>Kickxellomycetes</taxon>
        <taxon>Kickxellales</taxon>
        <taxon>Kickxellaceae</taxon>
        <taxon>Coemansia</taxon>
    </lineage>
</organism>
<reference evidence="8" key="1">
    <citation type="submission" date="2022-07" db="EMBL/GenBank/DDBJ databases">
        <title>Phylogenomic reconstructions and comparative analyses of Kickxellomycotina fungi.</title>
        <authorList>
            <person name="Reynolds N.K."/>
            <person name="Stajich J.E."/>
            <person name="Barry K."/>
            <person name="Grigoriev I.V."/>
            <person name="Crous P."/>
            <person name="Smith M.E."/>
        </authorList>
    </citation>
    <scope>NUCLEOTIDE SEQUENCE</scope>
    <source>
        <strain evidence="8">NRRL 1565</strain>
    </source>
</reference>
<dbReference type="InterPro" id="IPR015155">
    <property type="entry name" value="PFU"/>
</dbReference>
<dbReference type="InterPro" id="IPR036322">
    <property type="entry name" value="WD40_repeat_dom_sf"/>
</dbReference>
<evidence type="ECO:0000256" key="5">
    <source>
        <dbReference type="PROSITE-ProRule" id="PRU00221"/>
    </source>
</evidence>
<dbReference type="InterPro" id="IPR038122">
    <property type="entry name" value="PFU_sf"/>
</dbReference>
<evidence type="ECO:0000256" key="3">
    <source>
        <dbReference type="ARBA" id="ARBA00022574"/>
    </source>
</evidence>
<dbReference type="PROSITE" id="PS50082">
    <property type="entry name" value="WD_REPEATS_2"/>
    <property type="match status" value="5"/>
</dbReference>
<dbReference type="InterPro" id="IPR001680">
    <property type="entry name" value="WD40_rpt"/>
</dbReference>
<dbReference type="GO" id="GO:0043130">
    <property type="term" value="F:ubiquitin binding"/>
    <property type="evidence" value="ECO:0007669"/>
    <property type="project" value="TreeGrafter"/>
</dbReference>
<dbReference type="InterPro" id="IPR013535">
    <property type="entry name" value="PUL_dom"/>
</dbReference>
<dbReference type="PROSITE" id="PS50294">
    <property type="entry name" value="WD_REPEATS_REGION"/>
    <property type="match status" value="3"/>
</dbReference>
<feature type="repeat" description="WD" evidence="5">
    <location>
        <begin position="9"/>
        <end position="39"/>
    </location>
</feature>
<evidence type="ECO:0000313" key="9">
    <source>
        <dbReference type="Proteomes" id="UP001140094"/>
    </source>
</evidence>
<keyword evidence="4" id="KW-0677">Repeat</keyword>
<protein>
    <submittedName>
        <fullName evidence="8">WD repeat protein Lub1</fullName>
    </submittedName>
</protein>
<sequence>MAFRISAELEGHTEDVRGLVAQGSDLLVSVSRDGTGRVWRREGAQAFGTAGILAGHSGFVTCVALVPGTAEHPHGLIATGGSDKRICLWDVEDLTAPTAVLEGHTDNVCALAASADGRVLVSGSWDCTARVWTDGKCTHTLSGHAAAVWGVLVAADGAVLTASADRLIRRWERGQLRQTWSGHSDCVRALAALPGGGFASASNDETVREWTADGTCREVLRGHTSFVYTVATAADGTLVSGGEDRAVRVWRDGALVQTIFVPATSVWTVAILANGDVACGTDDGRVRVFSRDPQRTADATLAAEFEQANAGFSISAKTLGDVDTVQRERLEAPGAYDQQMVMVRDGSAASVHQWDGPRAKWLCVGHVVDAAGPTRKQTFEGREYDYVFDVDIQEGAPPLKLPYNASDNPYDAARRFLERHDLPSEHLDTVANFIIKNADGVQLGTDSQQVADPFTGASRYVPADAPTATTFVPPADFVINRNANGSAVVAKLAEFNAQLAQTPATAALALGDDAMQMVRALQTALSAAPSGNADITDAAYTALLQAALGWPADRRFPALDLLRLAVAASPLPATHRTEDGKDLIACVAEASGVFELAASPDAPTRTAEINAMMGMRALGNAFATPAGIDAVWAARTHVLEALDGAWARTTNKNLVVALATLFLNLAIAATRMGDDDDGLRILSAASRFLNSTENPDAQLRLVNVFGVLAAKFQLCKDSARVLGDETIVILGIQGKSDAVKKAAQEVGAFLSA</sequence>
<dbReference type="Pfam" id="PF09070">
    <property type="entry name" value="PFU"/>
    <property type="match status" value="1"/>
</dbReference>
<dbReference type="EMBL" id="JANBUO010000073">
    <property type="protein sequence ID" value="KAJ2807985.1"/>
    <property type="molecule type" value="Genomic_DNA"/>
</dbReference>
<keyword evidence="9" id="KW-1185">Reference proteome</keyword>
<dbReference type="OrthoDB" id="10265988at2759"/>
<dbReference type="Gene3D" id="3.10.20.870">
    <property type="entry name" value="PFU (PLAA family ubiquitin binding), C-terminal domain"/>
    <property type="match status" value="1"/>
</dbReference>
<evidence type="ECO:0000259" key="6">
    <source>
        <dbReference type="PROSITE" id="PS51394"/>
    </source>
</evidence>
<accession>A0A9W8LWC4</accession>
<proteinExistence type="predicted"/>
<dbReference type="PROSITE" id="PS51396">
    <property type="entry name" value="PUL"/>
    <property type="match status" value="1"/>
</dbReference>
<dbReference type="GO" id="GO:0005634">
    <property type="term" value="C:nucleus"/>
    <property type="evidence" value="ECO:0007669"/>
    <property type="project" value="TreeGrafter"/>
</dbReference>
<dbReference type="SMART" id="SM00320">
    <property type="entry name" value="WD40"/>
    <property type="match status" value="7"/>
</dbReference>
<dbReference type="PANTHER" id="PTHR19849">
    <property type="entry name" value="PHOSPHOLIPASE A-2-ACTIVATING PROTEIN"/>
    <property type="match status" value="1"/>
</dbReference>
<feature type="repeat" description="WD" evidence="5">
    <location>
        <begin position="220"/>
        <end position="250"/>
    </location>
</feature>
<dbReference type="CDD" id="cd00200">
    <property type="entry name" value="WD40"/>
    <property type="match status" value="1"/>
</dbReference>
<dbReference type="PROSITE" id="PS51394">
    <property type="entry name" value="PFU"/>
    <property type="match status" value="1"/>
</dbReference>
<dbReference type="PANTHER" id="PTHR19849:SF0">
    <property type="entry name" value="PHOSPHOLIPASE A-2-ACTIVATING PROTEIN"/>
    <property type="match status" value="1"/>
</dbReference>
<keyword evidence="3 5" id="KW-0853">WD repeat</keyword>
<dbReference type="InterPro" id="IPR015943">
    <property type="entry name" value="WD40/YVTN_repeat-like_dom_sf"/>
</dbReference>
<evidence type="ECO:0000259" key="7">
    <source>
        <dbReference type="PROSITE" id="PS51396"/>
    </source>
</evidence>
<feature type="repeat" description="WD" evidence="5">
    <location>
        <begin position="101"/>
        <end position="132"/>
    </location>
</feature>
<dbReference type="PROSITE" id="PS00678">
    <property type="entry name" value="WD_REPEATS_1"/>
    <property type="match status" value="1"/>
</dbReference>
<comment type="caution">
    <text evidence="8">The sequence shown here is derived from an EMBL/GenBank/DDBJ whole genome shotgun (WGS) entry which is preliminary data.</text>
</comment>
<dbReference type="GO" id="GO:0005737">
    <property type="term" value="C:cytoplasm"/>
    <property type="evidence" value="ECO:0007669"/>
    <property type="project" value="UniProtKB-SubCell"/>
</dbReference>
<dbReference type="Pfam" id="PF08324">
    <property type="entry name" value="PUL"/>
    <property type="match status" value="1"/>
</dbReference>
<feature type="domain" description="PUL" evidence="7">
    <location>
        <begin position="470"/>
        <end position="749"/>
    </location>
</feature>
<dbReference type="Pfam" id="PF00400">
    <property type="entry name" value="WD40"/>
    <property type="match status" value="6"/>
</dbReference>
<feature type="repeat" description="WD" evidence="5">
    <location>
        <begin position="53"/>
        <end position="99"/>
    </location>
</feature>
<dbReference type="Gene3D" id="2.130.10.10">
    <property type="entry name" value="YVTN repeat-like/Quinoprotein amine dehydrogenase"/>
    <property type="match status" value="1"/>
</dbReference>
<evidence type="ECO:0000256" key="4">
    <source>
        <dbReference type="ARBA" id="ARBA00022737"/>
    </source>
</evidence>
<dbReference type="InterPro" id="IPR019775">
    <property type="entry name" value="WD40_repeat_CS"/>
</dbReference>
<keyword evidence="2" id="KW-0963">Cytoplasm</keyword>